<sequence length="150" mass="16727">MRHTISKIFSLALPLAFPLTLSFCVSASADTLQSQLHTCAQFSDDSKRLACYDKLTGNLQQHAEQQFGQEQRAAIEEAPDIITAIITEAEEGAHGKYTFRLDNGQIWRQVGSGRVIWKGGEQVEVERGAFGSFLMRKTRGGRSVRVKRLN</sequence>
<reference evidence="3" key="1">
    <citation type="journal article" date="2019" name="Int. J. Syst. Evol. Microbiol.">
        <title>The Global Catalogue of Microorganisms (GCM) 10K type strain sequencing project: providing services to taxonomists for standard genome sequencing and annotation.</title>
        <authorList>
            <consortium name="The Broad Institute Genomics Platform"/>
            <consortium name="The Broad Institute Genome Sequencing Center for Infectious Disease"/>
            <person name="Wu L."/>
            <person name="Ma J."/>
        </authorList>
    </citation>
    <scope>NUCLEOTIDE SEQUENCE [LARGE SCALE GENOMIC DNA]</scope>
    <source>
        <strain evidence="3">CCUG 54356</strain>
    </source>
</reference>
<keyword evidence="3" id="KW-1185">Reference proteome</keyword>
<organism evidence="2 3">
    <name type="scientific">Microbulbifer celer</name>
    <dbReference type="NCBI Taxonomy" id="435905"/>
    <lineage>
        <taxon>Bacteria</taxon>
        <taxon>Pseudomonadati</taxon>
        <taxon>Pseudomonadota</taxon>
        <taxon>Gammaproteobacteria</taxon>
        <taxon>Cellvibrionales</taxon>
        <taxon>Microbulbiferaceae</taxon>
        <taxon>Microbulbifer</taxon>
    </lineage>
</organism>
<evidence type="ECO:0000313" key="2">
    <source>
        <dbReference type="EMBL" id="MFD1216334.1"/>
    </source>
</evidence>
<name>A0ABW3UAC6_9GAMM</name>
<dbReference type="Proteomes" id="UP001597264">
    <property type="component" value="Unassembled WGS sequence"/>
</dbReference>
<evidence type="ECO:0000256" key="1">
    <source>
        <dbReference type="SAM" id="SignalP"/>
    </source>
</evidence>
<feature type="signal peptide" evidence="1">
    <location>
        <begin position="1"/>
        <end position="29"/>
    </location>
</feature>
<comment type="caution">
    <text evidence="2">The sequence shown here is derived from an EMBL/GenBank/DDBJ whole genome shotgun (WGS) entry which is preliminary data.</text>
</comment>
<proteinExistence type="predicted"/>
<dbReference type="EMBL" id="JBHTLR010000007">
    <property type="protein sequence ID" value="MFD1216334.1"/>
    <property type="molecule type" value="Genomic_DNA"/>
</dbReference>
<gene>
    <name evidence="2" type="ORF">ACFQ2X_06965</name>
</gene>
<keyword evidence="1" id="KW-0732">Signal</keyword>
<protein>
    <submittedName>
        <fullName evidence="2">Uncharacterized protein</fullName>
    </submittedName>
</protein>
<accession>A0ABW3UAC6</accession>
<feature type="chain" id="PRO_5045458068" evidence="1">
    <location>
        <begin position="30"/>
        <end position="150"/>
    </location>
</feature>
<evidence type="ECO:0000313" key="3">
    <source>
        <dbReference type="Proteomes" id="UP001597264"/>
    </source>
</evidence>
<dbReference type="RefSeq" id="WP_230438436.1">
    <property type="nucleotide sequence ID" value="NZ_CP087715.1"/>
</dbReference>